<dbReference type="Pfam" id="PF00172">
    <property type="entry name" value="Zn_clus"/>
    <property type="match status" value="1"/>
</dbReference>
<dbReference type="Proteomes" id="UP001628179">
    <property type="component" value="Unassembled WGS sequence"/>
</dbReference>
<accession>A0ABQ0GAK0</accession>
<dbReference type="GeneID" id="98175745"/>
<evidence type="ECO:0000256" key="4">
    <source>
        <dbReference type="ARBA" id="ARBA00023125"/>
    </source>
</evidence>
<proteinExistence type="predicted"/>
<dbReference type="InterPro" id="IPR021858">
    <property type="entry name" value="Fun_TF"/>
</dbReference>
<evidence type="ECO:0000259" key="8">
    <source>
        <dbReference type="PROSITE" id="PS50048"/>
    </source>
</evidence>
<dbReference type="PROSITE" id="PS00463">
    <property type="entry name" value="ZN2_CY6_FUNGAL_1"/>
    <property type="match status" value="1"/>
</dbReference>
<keyword evidence="6" id="KW-0539">Nucleus</keyword>
<comment type="caution">
    <text evidence="9">The sequence shown here is derived from an EMBL/GenBank/DDBJ whole genome shotgun (WGS) entry which is preliminary data.</text>
</comment>
<comment type="subcellular location">
    <subcellularLocation>
        <location evidence="1">Nucleus</location>
    </subcellularLocation>
</comment>
<evidence type="ECO:0000256" key="1">
    <source>
        <dbReference type="ARBA" id="ARBA00004123"/>
    </source>
</evidence>
<protein>
    <recommendedName>
        <fullName evidence="8">Zn(2)-C6 fungal-type domain-containing protein</fullName>
    </recommendedName>
</protein>
<dbReference type="InterPro" id="IPR001138">
    <property type="entry name" value="Zn2Cys6_DnaBD"/>
</dbReference>
<evidence type="ECO:0000256" key="6">
    <source>
        <dbReference type="ARBA" id="ARBA00023242"/>
    </source>
</evidence>
<evidence type="ECO:0000256" key="5">
    <source>
        <dbReference type="ARBA" id="ARBA00023163"/>
    </source>
</evidence>
<dbReference type="EMBL" id="BAAFSV010000002">
    <property type="protein sequence ID" value="GAB1314792.1"/>
    <property type="molecule type" value="Genomic_DNA"/>
</dbReference>
<evidence type="ECO:0000313" key="9">
    <source>
        <dbReference type="EMBL" id="GAB1314792.1"/>
    </source>
</evidence>
<dbReference type="RefSeq" id="XP_070916523.1">
    <property type="nucleotide sequence ID" value="XM_071060422.1"/>
</dbReference>
<feature type="domain" description="Zn(2)-C6 fungal-type" evidence="8">
    <location>
        <begin position="16"/>
        <end position="46"/>
    </location>
</feature>
<keyword evidence="10" id="KW-1185">Reference proteome</keyword>
<dbReference type="Gene3D" id="4.10.240.10">
    <property type="entry name" value="Zn(2)-C6 fungal-type DNA-binding domain"/>
    <property type="match status" value="1"/>
</dbReference>
<gene>
    <name evidence="9" type="ORF">MFIFM68171_05002</name>
</gene>
<evidence type="ECO:0000256" key="7">
    <source>
        <dbReference type="SAM" id="MobiDB-lite"/>
    </source>
</evidence>
<dbReference type="PANTHER" id="PTHR37534:SF49">
    <property type="entry name" value="LYSINE BIOSYNTHESIS REGULATORY PROTEIN LYS14"/>
    <property type="match status" value="1"/>
</dbReference>
<keyword evidence="5" id="KW-0804">Transcription</keyword>
<evidence type="ECO:0000256" key="3">
    <source>
        <dbReference type="ARBA" id="ARBA00023015"/>
    </source>
</evidence>
<dbReference type="PROSITE" id="PS50048">
    <property type="entry name" value="ZN2_CY6_FUNGAL_2"/>
    <property type="match status" value="1"/>
</dbReference>
<feature type="compositionally biased region" description="Basic and acidic residues" evidence="7">
    <location>
        <begin position="61"/>
        <end position="76"/>
    </location>
</feature>
<dbReference type="PANTHER" id="PTHR37534">
    <property type="entry name" value="TRANSCRIPTIONAL ACTIVATOR PROTEIN UGA3"/>
    <property type="match status" value="1"/>
</dbReference>
<dbReference type="Pfam" id="PF11951">
    <property type="entry name" value="Fungal_trans_2"/>
    <property type="match status" value="1"/>
</dbReference>
<evidence type="ECO:0000256" key="2">
    <source>
        <dbReference type="ARBA" id="ARBA00022833"/>
    </source>
</evidence>
<dbReference type="CDD" id="cd00067">
    <property type="entry name" value="GAL4"/>
    <property type="match status" value="1"/>
</dbReference>
<reference evidence="9 10" key="1">
    <citation type="submission" date="2024-09" db="EMBL/GenBank/DDBJ databases">
        <title>Itraconazole resistance in Madurella fahalii resulting from another homologue of gene encoding cytochrome P450 14-alpha sterol demethylase (CYP51).</title>
        <authorList>
            <person name="Yoshioka I."/>
            <person name="Fahal A.H."/>
            <person name="Kaneko S."/>
            <person name="Yaguchi T."/>
        </authorList>
    </citation>
    <scope>NUCLEOTIDE SEQUENCE [LARGE SCALE GENOMIC DNA]</scope>
    <source>
        <strain evidence="9 10">IFM 68171</strain>
    </source>
</reference>
<keyword evidence="2" id="KW-0862">Zinc</keyword>
<dbReference type="InterPro" id="IPR036864">
    <property type="entry name" value="Zn2-C6_fun-type_DNA-bd_sf"/>
</dbReference>
<keyword evidence="4" id="KW-0238">DNA-binding</keyword>
<keyword evidence="3" id="KW-0805">Transcription regulation</keyword>
<dbReference type="SMART" id="SM00066">
    <property type="entry name" value="GAL4"/>
    <property type="match status" value="1"/>
</dbReference>
<organism evidence="9 10">
    <name type="scientific">Madurella fahalii</name>
    <dbReference type="NCBI Taxonomy" id="1157608"/>
    <lineage>
        <taxon>Eukaryota</taxon>
        <taxon>Fungi</taxon>
        <taxon>Dikarya</taxon>
        <taxon>Ascomycota</taxon>
        <taxon>Pezizomycotina</taxon>
        <taxon>Sordariomycetes</taxon>
        <taxon>Sordariomycetidae</taxon>
        <taxon>Sordariales</taxon>
        <taxon>Sordariales incertae sedis</taxon>
        <taxon>Madurella</taxon>
    </lineage>
</organism>
<sequence length="590" mass="65885">MTSSSGQSRAPRTNTGCLTCRRRHVRCDESKPICSNCNHLTRDCEWGGRHVPLRERKEQKIREAKARAPRPIEPRVSRPTPSDTELSLDGQLISTQVAVWPAPGHYLSQLDVYEGDGHATNLDLPGLEATLGDFSGATDPTLLICPSPLNETRFGSTLLLASLPSHEPITKAEWEALDYYHTESTFGFGNKSPAWSTHAVLWKITVHKSPAVLHLLFAASQAELGWRHGFDHPLLDSAENNYRLGRRLLEREVTDAQIDPLVVMASFWFLFLHQRRLRLGRQRIRYAELSNLIAEYIRAGQLHKILASGGSDDPVWPPARKAMLARLVSWLFWADVQQCFQGEGGSMAKQLARSVPPNGLLDLYEASKEALNLNWAEYPDDELVDDIKNSGALELIHHTWVLVQEINDAADERCYLDPDTSSTIKAKIDALRRKSLIQSVIRLTGSTTLARDRLMLNSDWAVANYFSLCIYHFRCSLTQDEDSFTSPVGAGIADIVSGLLILIQKSVASADSCQSERMQWPLFWVGIETTDPFKQNWVLEKLRNEGLREALQCVMLVQAAGVRVAMARIREICKATCAGLPDAGLGTWGV</sequence>
<dbReference type="SUPFAM" id="SSF57701">
    <property type="entry name" value="Zn2/Cys6 DNA-binding domain"/>
    <property type="match status" value="1"/>
</dbReference>
<feature type="region of interest" description="Disordered" evidence="7">
    <location>
        <begin position="61"/>
        <end position="85"/>
    </location>
</feature>
<name>A0ABQ0GAK0_9PEZI</name>
<evidence type="ECO:0000313" key="10">
    <source>
        <dbReference type="Proteomes" id="UP001628179"/>
    </source>
</evidence>